<dbReference type="SUPFAM" id="SSF55550">
    <property type="entry name" value="SH2 domain"/>
    <property type="match status" value="1"/>
</dbReference>
<dbReference type="PANTHER" id="PTHR46051">
    <property type="entry name" value="SH2 DOMAIN-CONTAINING PROTEIN"/>
    <property type="match status" value="1"/>
</dbReference>
<keyword evidence="2" id="KW-0391">Immunity</keyword>
<keyword evidence="3 5" id="KW-0727">SH2 domain</keyword>
<dbReference type="AlphaFoldDB" id="A0A218V381"/>
<organism evidence="7 8">
    <name type="scientific">Lonchura striata</name>
    <name type="common">white-rumped munia</name>
    <dbReference type="NCBI Taxonomy" id="40157"/>
    <lineage>
        <taxon>Eukaryota</taxon>
        <taxon>Metazoa</taxon>
        <taxon>Chordata</taxon>
        <taxon>Craniata</taxon>
        <taxon>Vertebrata</taxon>
        <taxon>Euteleostomi</taxon>
        <taxon>Archelosauria</taxon>
        <taxon>Archosauria</taxon>
        <taxon>Dinosauria</taxon>
        <taxon>Saurischia</taxon>
        <taxon>Theropoda</taxon>
        <taxon>Coelurosauria</taxon>
        <taxon>Aves</taxon>
        <taxon>Neognathae</taxon>
        <taxon>Neoaves</taxon>
        <taxon>Telluraves</taxon>
        <taxon>Australaves</taxon>
        <taxon>Passeriformes</taxon>
        <taxon>Passeroidea</taxon>
        <taxon>Estrildidae</taxon>
        <taxon>Estrildinae</taxon>
        <taxon>Lonchura</taxon>
    </lineage>
</organism>
<gene>
    <name evidence="7" type="primary">SH2D1A</name>
    <name evidence="7" type="ORF">RLOC_00014963</name>
</gene>
<keyword evidence="1" id="KW-0399">Innate immunity</keyword>
<evidence type="ECO:0000256" key="4">
    <source>
        <dbReference type="ARBA" id="ARBA00023130"/>
    </source>
</evidence>
<evidence type="ECO:0000256" key="5">
    <source>
        <dbReference type="PROSITE-ProRule" id="PRU00191"/>
    </source>
</evidence>
<dbReference type="EMBL" id="MUZQ01000059">
    <property type="protein sequence ID" value="OWK60525.1"/>
    <property type="molecule type" value="Genomic_DNA"/>
</dbReference>
<keyword evidence="4" id="KW-1064">Adaptive immunity</keyword>
<dbReference type="Gene3D" id="3.30.505.10">
    <property type="entry name" value="SH2 domain"/>
    <property type="match status" value="1"/>
</dbReference>
<keyword evidence="8" id="KW-1185">Reference proteome</keyword>
<reference evidence="7 8" key="1">
    <citation type="submission" date="2017-05" db="EMBL/GenBank/DDBJ databases">
        <title>Genome of assembly of the Bengalese finch, Lonchura striata domestica.</title>
        <authorList>
            <person name="Colquitt B.M."/>
            <person name="Brainard M.S."/>
        </authorList>
    </citation>
    <scope>NUCLEOTIDE SEQUENCE [LARGE SCALE GENOMIC DNA]</scope>
    <source>
        <strain evidence="7">White83orange57</strain>
    </source>
</reference>
<dbReference type="PROSITE" id="PS50001">
    <property type="entry name" value="SH2"/>
    <property type="match status" value="1"/>
</dbReference>
<evidence type="ECO:0000256" key="3">
    <source>
        <dbReference type="ARBA" id="ARBA00022999"/>
    </source>
</evidence>
<sequence>MDTVPVYHGAITREAGEKLLLAAGTDGSYLLRDSESIPGVYCLCVLHGAQVQGNVPKLSDETDPSAVQYKAPVVPMQSPTFPVQSCPLGNTLKLFPLGIQELICAYIKHLCMRLMSSGYFNGAEDCNHSPVQVNAALTGIRVMFIPTECPRQKLDPGVLSTEYPAPLLTSPALALQTAPGVHRRLFRKVHNLISAFQKPNQGIVTPLQNPVVNHMKASYSPGRNEGYDFHLQPS</sequence>
<dbReference type="SMART" id="SM00252">
    <property type="entry name" value="SH2"/>
    <property type="match status" value="1"/>
</dbReference>
<dbReference type="GO" id="GO:0045087">
    <property type="term" value="P:innate immune response"/>
    <property type="evidence" value="ECO:0007669"/>
    <property type="project" value="UniProtKB-KW"/>
</dbReference>
<name>A0A218V381_9PASE</name>
<protein>
    <submittedName>
        <fullName evidence="7">SH2 domain-containing protein 1A</fullName>
    </submittedName>
</protein>
<dbReference type="GO" id="GO:0009966">
    <property type="term" value="P:regulation of signal transduction"/>
    <property type="evidence" value="ECO:0007669"/>
    <property type="project" value="TreeGrafter"/>
</dbReference>
<dbReference type="InterPro" id="IPR036860">
    <property type="entry name" value="SH2_dom_sf"/>
</dbReference>
<dbReference type="InterPro" id="IPR000980">
    <property type="entry name" value="SH2"/>
</dbReference>
<proteinExistence type="predicted"/>
<dbReference type="PANTHER" id="PTHR46051:SF1">
    <property type="entry name" value="INOSITOL POLYPHOSPHATE-RELATED PHOSPHATASE DOMAIN-CONTAINING PROTEIN"/>
    <property type="match status" value="1"/>
</dbReference>
<evidence type="ECO:0000313" key="7">
    <source>
        <dbReference type="EMBL" id="OWK60525.1"/>
    </source>
</evidence>
<dbReference type="GO" id="GO:0002250">
    <property type="term" value="P:adaptive immune response"/>
    <property type="evidence" value="ECO:0007669"/>
    <property type="project" value="UniProtKB-KW"/>
</dbReference>
<dbReference type="Pfam" id="PF00017">
    <property type="entry name" value="SH2"/>
    <property type="match status" value="1"/>
</dbReference>
<evidence type="ECO:0000256" key="1">
    <source>
        <dbReference type="ARBA" id="ARBA00022588"/>
    </source>
</evidence>
<evidence type="ECO:0000256" key="2">
    <source>
        <dbReference type="ARBA" id="ARBA00022859"/>
    </source>
</evidence>
<accession>A0A218V381</accession>
<dbReference type="GO" id="GO:0050776">
    <property type="term" value="P:regulation of immune response"/>
    <property type="evidence" value="ECO:0007669"/>
    <property type="project" value="TreeGrafter"/>
</dbReference>
<evidence type="ECO:0000313" key="8">
    <source>
        <dbReference type="Proteomes" id="UP000197619"/>
    </source>
</evidence>
<evidence type="ECO:0000259" key="6">
    <source>
        <dbReference type="PROSITE" id="PS50001"/>
    </source>
</evidence>
<dbReference type="Proteomes" id="UP000197619">
    <property type="component" value="Unassembled WGS sequence"/>
</dbReference>
<feature type="domain" description="SH2" evidence="6">
    <location>
        <begin position="6"/>
        <end position="211"/>
    </location>
</feature>
<comment type="caution">
    <text evidence="7">The sequence shown here is derived from an EMBL/GenBank/DDBJ whole genome shotgun (WGS) entry which is preliminary data.</text>
</comment>
<dbReference type="PRINTS" id="PR00401">
    <property type="entry name" value="SH2DOMAIN"/>
</dbReference>